<evidence type="ECO:0000256" key="4">
    <source>
        <dbReference type="ARBA" id="ARBA00012251"/>
    </source>
</evidence>
<dbReference type="Proteomes" id="UP001472866">
    <property type="component" value="Chromosome 01"/>
</dbReference>
<evidence type="ECO:0000256" key="5">
    <source>
        <dbReference type="ARBA" id="ARBA00022679"/>
    </source>
</evidence>
<accession>A0AAX4NXM3</accession>
<evidence type="ECO:0000259" key="12">
    <source>
        <dbReference type="PROSITE" id="PS50089"/>
    </source>
</evidence>
<feature type="domain" description="RING-type" evidence="12">
    <location>
        <begin position="139"/>
        <end position="179"/>
    </location>
</feature>
<dbReference type="PROSITE" id="PS00518">
    <property type="entry name" value="ZF_RING_1"/>
    <property type="match status" value="1"/>
</dbReference>
<evidence type="ECO:0000256" key="9">
    <source>
        <dbReference type="ARBA" id="ARBA00022786"/>
    </source>
</evidence>
<evidence type="ECO:0000256" key="8">
    <source>
        <dbReference type="ARBA" id="ARBA00022771"/>
    </source>
</evidence>
<dbReference type="Pfam" id="PF01485">
    <property type="entry name" value="IBR"/>
    <property type="match status" value="1"/>
</dbReference>
<name>A0AAX4NXM3_9CHLO</name>
<dbReference type="SMART" id="SM00647">
    <property type="entry name" value="IBR"/>
    <property type="match status" value="2"/>
</dbReference>
<dbReference type="InterPro" id="IPR018957">
    <property type="entry name" value="Znf_C3HC4_RING-type"/>
</dbReference>
<dbReference type="PROSITE" id="PS51873">
    <property type="entry name" value="TRIAD"/>
    <property type="match status" value="1"/>
</dbReference>
<dbReference type="InterPro" id="IPR013083">
    <property type="entry name" value="Znf_RING/FYVE/PHD"/>
</dbReference>
<dbReference type="PROSITE" id="PS50114">
    <property type="entry name" value="GATA_ZN_FINGER_2"/>
    <property type="match status" value="1"/>
</dbReference>
<proteinExistence type="inferred from homology"/>
<dbReference type="PROSITE" id="PS50089">
    <property type="entry name" value="ZF_RING_2"/>
    <property type="match status" value="1"/>
</dbReference>
<keyword evidence="16" id="KW-1185">Reference proteome</keyword>
<dbReference type="GO" id="GO:0043565">
    <property type="term" value="F:sequence-specific DNA binding"/>
    <property type="evidence" value="ECO:0007669"/>
    <property type="project" value="InterPro"/>
</dbReference>
<organism evidence="15 16">
    <name type="scientific">Chloropicon roscoffensis</name>
    <dbReference type="NCBI Taxonomy" id="1461544"/>
    <lineage>
        <taxon>Eukaryota</taxon>
        <taxon>Viridiplantae</taxon>
        <taxon>Chlorophyta</taxon>
        <taxon>Chloropicophyceae</taxon>
        <taxon>Chloropicales</taxon>
        <taxon>Chloropicaceae</taxon>
        <taxon>Chloropicon</taxon>
    </lineage>
</organism>
<keyword evidence="5 15" id="KW-0808">Transferase</keyword>
<dbReference type="EMBL" id="CP151501">
    <property type="protein sequence ID" value="WZN58867.1"/>
    <property type="molecule type" value="Genomic_DNA"/>
</dbReference>
<comment type="catalytic activity">
    <reaction evidence="1">
        <text>[E2 ubiquitin-conjugating enzyme]-S-ubiquitinyl-L-cysteine + [acceptor protein]-L-lysine = [E2 ubiquitin-conjugating enzyme]-L-cysteine + [acceptor protein]-N(6)-ubiquitinyl-L-lysine.</text>
        <dbReference type="EC" id="2.3.2.31"/>
    </reaction>
</comment>
<comment type="similarity">
    <text evidence="3">Belongs to the RBR family. Ariadne subfamily.</text>
</comment>
<dbReference type="Gene3D" id="3.30.40.10">
    <property type="entry name" value="Zinc/RING finger domain, C3HC4 (zinc finger)"/>
    <property type="match status" value="1"/>
</dbReference>
<dbReference type="Gene3D" id="1.20.120.1750">
    <property type="match status" value="1"/>
</dbReference>
<dbReference type="GO" id="GO:0016567">
    <property type="term" value="P:protein ubiquitination"/>
    <property type="evidence" value="ECO:0007669"/>
    <property type="project" value="InterPro"/>
</dbReference>
<evidence type="ECO:0000256" key="3">
    <source>
        <dbReference type="ARBA" id="ARBA00005884"/>
    </source>
</evidence>
<comment type="function">
    <text evidence="2">Might act as an E3 ubiquitin-protein ligase, or as part of E3 complex, which accepts ubiquitin from specific E2 ubiquitin-conjugating enzymes and then transfers it to substrates.</text>
</comment>
<keyword evidence="6" id="KW-0479">Metal-binding</keyword>
<dbReference type="Pfam" id="PF00097">
    <property type="entry name" value="zf-C3HC4"/>
    <property type="match status" value="1"/>
</dbReference>
<feature type="domain" description="GATA-type" evidence="13">
    <location>
        <begin position="238"/>
        <end position="265"/>
    </location>
</feature>
<dbReference type="FunFam" id="1.20.120.1750:FF:000027">
    <property type="entry name" value="RBR-type E3 ubiquitin transferase"/>
    <property type="match status" value="1"/>
</dbReference>
<evidence type="ECO:0000256" key="10">
    <source>
        <dbReference type="ARBA" id="ARBA00022833"/>
    </source>
</evidence>
<dbReference type="SMART" id="SM00184">
    <property type="entry name" value="RING"/>
    <property type="match status" value="2"/>
</dbReference>
<dbReference type="Pfam" id="PF22191">
    <property type="entry name" value="IBR_1"/>
    <property type="match status" value="1"/>
</dbReference>
<evidence type="ECO:0000313" key="15">
    <source>
        <dbReference type="EMBL" id="WZN58867.1"/>
    </source>
</evidence>
<dbReference type="InterPro" id="IPR044066">
    <property type="entry name" value="TRIAD_supradom"/>
</dbReference>
<dbReference type="GO" id="GO:0006355">
    <property type="term" value="P:regulation of DNA-templated transcription"/>
    <property type="evidence" value="ECO:0007669"/>
    <property type="project" value="InterPro"/>
</dbReference>
<gene>
    <name evidence="15" type="ORF">HKI87_01g03910</name>
</gene>
<dbReference type="InterPro" id="IPR002867">
    <property type="entry name" value="IBR_dom"/>
</dbReference>
<dbReference type="InterPro" id="IPR031127">
    <property type="entry name" value="E3_UB_ligase_RBR"/>
</dbReference>
<dbReference type="GO" id="GO:0061630">
    <property type="term" value="F:ubiquitin protein ligase activity"/>
    <property type="evidence" value="ECO:0007669"/>
    <property type="project" value="UniProtKB-EC"/>
</dbReference>
<dbReference type="SUPFAM" id="SSF57850">
    <property type="entry name" value="RING/U-box"/>
    <property type="match status" value="3"/>
</dbReference>
<dbReference type="InterPro" id="IPR000679">
    <property type="entry name" value="Znf_GATA"/>
</dbReference>
<dbReference type="InterPro" id="IPR001841">
    <property type="entry name" value="Znf_RING"/>
</dbReference>
<dbReference type="CDD" id="cd20346">
    <property type="entry name" value="BRcat_RBR_ANKIB1"/>
    <property type="match status" value="1"/>
</dbReference>
<evidence type="ECO:0000259" key="14">
    <source>
        <dbReference type="PROSITE" id="PS51873"/>
    </source>
</evidence>
<protein>
    <recommendedName>
        <fullName evidence="4">RBR-type E3 ubiquitin transferase</fullName>
        <ecNumber evidence="4">2.3.2.31</ecNumber>
    </recommendedName>
</protein>
<dbReference type="PANTHER" id="PTHR11685">
    <property type="entry name" value="RBR FAMILY RING FINGER AND IBR DOMAIN-CONTAINING"/>
    <property type="match status" value="1"/>
</dbReference>
<dbReference type="InterPro" id="IPR017907">
    <property type="entry name" value="Znf_RING_CS"/>
</dbReference>
<evidence type="ECO:0000256" key="11">
    <source>
        <dbReference type="PROSITE-ProRule" id="PRU00094"/>
    </source>
</evidence>
<dbReference type="AlphaFoldDB" id="A0AAX4NXM3"/>
<dbReference type="FunFam" id="3.30.40.10:FF:000019">
    <property type="entry name" value="RBR-type E3 ubiquitin transferase"/>
    <property type="match status" value="1"/>
</dbReference>
<evidence type="ECO:0000256" key="1">
    <source>
        <dbReference type="ARBA" id="ARBA00001798"/>
    </source>
</evidence>
<evidence type="ECO:0000256" key="6">
    <source>
        <dbReference type="ARBA" id="ARBA00022723"/>
    </source>
</evidence>
<evidence type="ECO:0000259" key="13">
    <source>
        <dbReference type="PROSITE" id="PS50114"/>
    </source>
</evidence>
<evidence type="ECO:0000256" key="2">
    <source>
        <dbReference type="ARBA" id="ARBA00003976"/>
    </source>
</evidence>
<evidence type="ECO:0000313" key="16">
    <source>
        <dbReference type="Proteomes" id="UP001472866"/>
    </source>
</evidence>
<reference evidence="15 16" key="1">
    <citation type="submission" date="2024-03" db="EMBL/GenBank/DDBJ databases">
        <title>Complete genome sequence of the green alga Chloropicon roscoffensis RCC1871.</title>
        <authorList>
            <person name="Lemieux C."/>
            <person name="Pombert J.-F."/>
            <person name="Otis C."/>
            <person name="Turmel M."/>
        </authorList>
    </citation>
    <scope>NUCLEOTIDE SEQUENCE [LARGE SCALE GENOMIC DNA]</scope>
    <source>
        <strain evidence="15 16">RCC1871</strain>
    </source>
</reference>
<dbReference type="CDD" id="cd22583">
    <property type="entry name" value="Rcat_RBR_ARI7-like"/>
    <property type="match status" value="1"/>
</dbReference>
<evidence type="ECO:0000256" key="7">
    <source>
        <dbReference type="ARBA" id="ARBA00022737"/>
    </source>
</evidence>
<dbReference type="GO" id="GO:0008270">
    <property type="term" value="F:zinc ion binding"/>
    <property type="evidence" value="ECO:0007669"/>
    <property type="project" value="UniProtKB-KW"/>
</dbReference>
<dbReference type="EC" id="2.3.2.31" evidence="4"/>
<keyword evidence="9" id="KW-0833">Ubl conjugation pathway</keyword>
<keyword evidence="10" id="KW-0862">Zinc</keyword>
<sequence>MLSAVSVSSGGEDDSFDSEEDLMFSDLSSEEDTLMTTEDAEHIAGSARKSVFECLDEASVSRKAEALVVQTSSLLSLSTHEAKALLRFYKWDENRLNDEWFSEEAKVRDKVGLLLEDRDKASGEGTSTSAQGAVDPSLCGICFENFPEDDMFAMECGHGFCRSCWNSYSQTAIDEGPSCLQLRCIQPSCNKLVTEDVMLSLVQDAARRDKYKQFWLRSFVEESRKLKWCTAPGCSMVLKCFDCPASDTPLDVRCDCGHLFCFTCGEETHRPATCSMREKWVIKNSAESENLNWILANSKPCPKCKRPIEKNYGCMHMTCAVCKHEFCWLCLGAWSEHGERTGGFYSCNKYKSKDKSRGADRKRRDFARASLERYMHYFERWNANKASCSKARETLDRFRGLEDLLTQVSTNTRTPMSQLAFIPEACKQVIECRKTLMWTYTYGYYNFDKEKAGNMKEFFEFLQGDAEYSLELLHNCVEVDLHKFVDAENCGDVSKGEFNEFRSKLTGLTKVTRDYFEKLVFELENGLEEIKARYGSV</sequence>
<feature type="domain" description="RING-type" evidence="14">
    <location>
        <begin position="135"/>
        <end position="351"/>
    </location>
</feature>
<keyword evidence="8 11" id="KW-0863">Zinc-finger</keyword>
<keyword evidence="7" id="KW-0677">Repeat</keyword>